<feature type="transmembrane region" description="Helical" evidence="1">
    <location>
        <begin position="113"/>
        <end position="136"/>
    </location>
</feature>
<evidence type="ECO:0000313" key="2">
    <source>
        <dbReference type="EMBL" id="QYR52894.1"/>
    </source>
</evidence>
<dbReference type="EMBL" id="CP080544">
    <property type="protein sequence ID" value="QYR52894.1"/>
    <property type="molecule type" value="Genomic_DNA"/>
</dbReference>
<organism evidence="2 3">
    <name type="scientific">Lysobacter soyae</name>
    <dbReference type="NCBI Taxonomy" id="2764185"/>
    <lineage>
        <taxon>Bacteria</taxon>
        <taxon>Pseudomonadati</taxon>
        <taxon>Pseudomonadota</taxon>
        <taxon>Gammaproteobacteria</taxon>
        <taxon>Lysobacterales</taxon>
        <taxon>Lysobacteraceae</taxon>
        <taxon>Lysobacter</taxon>
    </lineage>
</organism>
<accession>A0ABX8WPU0</accession>
<keyword evidence="1" id="KW-0472">Membrane</keyword>
<feature type="transmembrane region" description="Helical" evidence="1">
    <location>
        <begin position="7"/>
        <end position="29"/>
    </location>
</feature>
<feature type="transmembrane region" description="Helical" evidence="1">
    <location>
        <begin position="89"/>
        <end position="107"/>
    </location>
</feature>
<dbReference type="Proteomes" id="UP000824755">
    <property type="component" value="Chromosome"/>
</dbReference>
<dbReference type="RefSeq" id="WP_220379714.1">
    <property type="nucleotide sequence ID" value="NZ_CP080544.1"/>
</dbReference>
<feature type="transmembrane region" description="Helical" evidence="1">
    <location>
        <begin position="41"/>
        <end position="62"/>
    </location>
</feature>
<sequence>MTHKERAAWMFLIIFLVTYIPYFSLSAYRGLPTTMPGFEQLWLYGITAVIQMVLIGLGYAWFALRHRADMRAPTDERDRAIELKGIRSAYYVLLTGAIFAGIYLPFVKNGWDIVQTMIFVIGLAQVIHFGMVALGYRRSA</sequence>
<keyword evidence="1" id="KW-0812">Transmembrane</keyword>
<gene>
    <name evidence="2" type="ORF">H8L67_10045</name>
</gene>
<keyword evidence="1" id="KW-1133">Transmembrane helix</keyword>
<proteinExistence type="predicted"/>
<name>A0ABX8WPU0_9GAMM</name>
<reference evidence="2 3" key="1">
    <citation type="submission" date="2021-08" db="EMBL/GenBank/DDBJ databases">
        <title>Lysobacter sp. strain CJ11 Genome sequencing and assembly.</title>
        <authorList>
            <person name="Kim I."/>
        </authorList>
    </citation>
    <scope>NUCLEOTIDE SEQUENCE [LARGE SCALE GENOMIC DNA]</scope>
    <source>
        <strain evidence="2 3">CJ11</strain>
    </source>
</reference>
<evidence type="ECO:0000313" key="3">
    <source>
        <dbReference type="Proteomes" id="UP000824755"/>
    </source>
</evidence>
<protein>
    <recommendedName>
        <fullName evidence="4">DUF2178 domain-containing protein</fullName>
    </recommendedName>
</protein>
<evidence type="ECO:0000256" key="1">
    <source>
        <dbReference type="SAM" id="Phobius"/>
    </source>
</evidence>
<keyword evidence="3" id="KW-1185">Reference proteome</keyword>
<evidence type="ECO:0008006" key="4">
    <source>
        <dbReference type="Google" id="ProtNLM"/>
    </source>
</evidence>